<evidence type="ECO:0000313" key="13">
    <source>
        <dbReference type="Proteomes" id="UP000663866"/>
    </source>
</evidence>
<dbReference type="EMBL" id="CAJNOV010003151">
    <property type="protein sequence ID" value="CAF1130085.1"/>
    <property type="molecule type" value="Genomic_DNA"/>
</dbReference>
<evidence type="ECO:0000313" key="9">
    <source>
        <dbReference type="EMBL" id="CAF4232133.1"/>
    </source>
</evidence>
<evidence type="ECO:0000313" key="4">
    <source>
        <dbReference type="EMBL" id="CAF2073270.1"/>
    </source>
</evidence>
<gene>
    <name evidence="10" type="ORF">BYL167_LOCUS54199</name>
    <name evidence="2" type="ORF">CJN711_LOCUS8513</name>
    <name evidence="11" type="ORF">GIL414_LOCUS57437</name>
    <name evidence="3" type="ORF">KQP761_LOCUS19034</name>
    <name evidence="6" type="ORF">MBJ925_LOCUS39112</name>
    <name evidence="9" type="ORF">OVN521_LOCUS28035</name>
    <name evidence="8" type="ORF">SMN809_LOCUS14709</name>
    <name evidence="7" type="ORF">UXM345_LOCUS12871</name>
    <name evidence="5" type="ORF">WKI299_LOCUS35750</name>
    <name evidence="4" type="ORF">XDN619_LOCUS13019</name>
</gene>
<dbReference type="Proteomes" id="UP000663834">
    <property type="component" value="Unassembled WGS sequence"/>
</dbReference>
<evidence type="ECO:0000313" key="7">
    <source>
        <dbReference type="EMBL" id="CAF3942960.1"/>
    </source>
</evidence>
<evidence type="ECO:0000256" key="1">
    <source>
        <dbReference type="SAM" id="MobiDB-lite"/>
    </source>
</evidence>
<protein>
    <submittedName>
        <fullName evidence="2">Uncharacterized protein</fullName>
    </submittedName>
</protein>
<evidence type="ECO:0000313" key="11">
    <source>
        <dbReference type="EMBL" id="CAF5004222.1"/>
    </source>
</evidence>
<reference evidence="2" key="1">
    <citation type="submission" date="2021-02" db="EMBL/GenBank/DDBJ databases">
        <authorList>
            <person name="Nowell W R."/>
        </authorList>
    </citation>
    <scope>NUCLEOTIDE SEQUENCE</scope>
</reference>
<feature type="compositionally biased region" description="Basic and acidic residues" evidence="1">
    <location>
        <begin position="73"/>
        <end position="92"/>
    </location>
</feature>
<dbReference type="AlphaFoldDB" id="A0A814R8K0"/>
<evidence type="ECO:0000313" key="6">
    <source>
        <dbReference type="EMBL" id="CAF2266335.1"/>
    </source>
</evidence>
<evidence type="ECO:0000313" key="2">
    <source>
        <dbReference type="EMBL" id="CAF1130085.1"/>
    </source>
</evidence>
<feature type="region of interest" description="Disordered" evidence="1">
    <location>
        <begin position="57"/>
        <end position="110"/>
    </location>
</feature>
<evidence type="ECO:0000313" key="5">
    <source>
        <dbReference type="EMBL" id="CAF2225703.1"/>
    </source>
</evidence>
<dbReference type="OrthoDB" id="10037064at2759"/>
<evidence type="ECO:0000313" key="8">
    <source>
        <dbReference type="EMBL" id="CAF4052049.1"/>
    </source>
</evidence>
<dbReference type="EMBL" id="CAJNRF010017229">
    <property type="protein sequence ID" value="CAF2225703.1"/>
    <property type="molecule type" value="Genomic_DNA"/>
</dbReference>
<dbReference type="Proteomes" id="UP000663855">
    <property type="component" value="Unassembled WGS sequence"/>
</dbReference>
<dbReference type="EMBL" id="CAJOBH010188497">
    <property type="protein sequence ID" value="CAF4958198.1"/>
    <property type="molecule type" value="Genomic_DNA"/>
</dbReference>
<name>A0A814R8K0_9BILA</name>
<evidence type="ECO:0000313" key="3">
    <source>
        <dbReference type="EMBL" id="CAF1569461.1"/>
    </source>
</evidence>
<feature type="region of interest" description="Disordered" evidence="1">
    <location>
        <begin position="123"/>
        <end position="150"/>
    </location>
</feature>
<dbReference type="Proteomes" id="UP000676336">
    <property type="component" value="Unassembled WGS sequence"/>
</dbReference>
<dbReference type="EMBL" id="CAJNOW010009750">
    <property type="protein sequence ID" value="CAF1569461.1"/>
    <property type="molecule type" value="Genomic_DNA"/>
</dbReference>
<evidence type="ECO:0000313" key="10">
    <source>
        <dbReference type="EMBL" id="CAF4958198.1"/>
    </source>
</evidence>
<dbReference type="Proteomes" id="UP000663887">
    <property type="component" value="Unassembled WGS sequence"/>
</dbReference>
<dbReference type="Proteomes" id="UP000663856">
    <property type="component" value="Unassembled WGS sequence"/>
</dbReference>
<dbReference type="Proteomes" id="UP000663824">
    <property type="component" value="Unassembled WGS sequence"/>
</dbReference>
<dbReference type="EMBL" id="CAJOBG010007991">
    <property type="protein sequence ID" value="CAF4232133.1"/>
    <property type="molecule type" value="Genomic_DNA"/>
</dbReference>
<comment type="caution">
    <text evidence="2">The sequence shown here is derived from an EMBL/GenBank/DDBJ whole genome shotgun (WGS) entry which is preliminary data.</text>
</comment>
<dbReference type="EMBL" id="CAJNRG010005179">
    <property type="protein sequence ID" value="CAF2073270.1"/>
    <property type="molecule type" value="Genomic_DNA"/>
</dbReference>
<evidence type="ECO:0000313" key="12">
    <source>
        <dbReference type="Proteomes" id="UP000663855"/>
    </source>
</evidence>
<dbReference type="Proteomes" id="UP000663842">
    <property type="component" value="Unassembled WGS sequence"/>
</dbReference>
<dbReference type="Proteomes" id="UP000681967">
    <property type="component" value="Unassembled WGS sequence"/>
</dbReference>
<accession>A0A814R8K0</accession>
<keyword evidence="13" id="KW-1185">Reference proteome</keyword>
<dbReference type="EMBL" id="CAJOBI010006128">
    <property type="protein sequence ID" value="CAF4052049.1"/>
    <property type="molecule type" value="Genomic_DNA"/>
</dbReference>
<dbReference type="EMBL" id="CAJNRE010021967">
    <property type="protein sequence ID" value="CAF2266335.1"/>
    <property type="molecule type" value="Genomic_DNA"/>
</dbReference>
<feature type="compositionally biased region" description="Polar residues" evidence="1">
    <location>
        <begin position="93"/>
        <end position="110"/>
    </location>
</feature>
<dbReference type="Proteomes" id="UP000663866">
    <property type="component" value="Unassembled WGS sequence"/>
</dbReference>
<dbReference type="EMBL" id="CAJOBF010001366">
    <property type="protein sequence ID" value="CAF3942960.1"/>
    <property type="molecule type" value="Genomic_DNA"/>
</dbReference>
<dbReference type="EMBL" id="CAJOBJ010208528">
    <property type="protein sequence ID" value="CAF5004222.1"/>
    <property type="molecule type" value="Genomic_DNA"/>
</dbReference>
<proteinExistence type="predicted"/>
<organism evidence="2 12">
    <name type="scientific">Rotaria magnacalcarata</name>
    <dbReference type="NCBI Taxonomy" id="392030"/>
    <lineage>
        <taxon>Eukaryota</taxon>
        <taxon>Metazoa</taxon>
        <taxon>Spiralia</taxon>
        <taxon>Gnathifera</taxon>
        <taxon>Rotifera</taxon>
        <taxon>Eurotatoria</taxon>
        <taxon>Bdelloidea</taxon>
        <taxon>Philodinida</taxon>
        <taxon>Philodinidae</taxon>
        <taxon>Rotaria</taxon>
    </lineage>
</organism>
<feature type="region of interest" description="Disordered" evidence="1">
    <location>
        <begin position="1"/>
        <end position="28"/>
    </location>
</feature>
<sequence>MGSSSSSTEEDEEDNTKRPIQPRRDGAKVVVRGSVYSGYQPPAPAVAELAKKKKTIVKHKSSNYEPTVLQTKPPERSTPSDEKNKLSSEDPSKNFTTTIEPISPSSAQNNRVQLVLSPTMLQPKLNEVNVPSPNTSYHTEKPNSAPASSFEKAPVVRISYVVKPSDKNSRHIYELGNITVAHRMPAQSVASSGGRWYDNDYGKNA</sequence>
<dbReference type="Proteomes" id="UP000681720">
    <property type="component" value="Unassembled WGS sequence"/>
</dbReference>